<dbReference type="FunFam" id="2.10.25.10:FF:000025">
    <property type="entry name" value="Thrombospondin 3"/>
    <property type="match status" value="1"/>
</dbReference>
<keyword evidence="2" id="KW-1185">Reference proteome</keyword>
<evidence type="ECO:0000313" key="2">
    <source>
        <dbReference type="Proteomes" id="UP001529510"/>
    </source>
</evidence>
<feature type="non-terminal residue" evidence="1">
    <location>
        <position position="1"/>
    </location>
</feature>
<organism evidence="1 2">
    <name type="scientific">Cirrhinus mrigala</name>
    <name type="common">Mrigala</name>
    <dbReference type="NCBI Taxonomy" id="683832"/>
    <lineage>
        <taxon>Eukaryota</taxon>
        <taxon>Metazoa</taxon>
        <taxon>Chordata</taxon>
        <taxon>Craniata</taxon>
        <taxon>Vertebrata</taxon>
        <taxon>Euteleostomi</taxon>
        <taxon>Actinopterygii</taxon>
        <taxon>Neopterygii</taxon>
        <taxon>Teleostei</taxon>
        <taxon>Ostariophysi</taxon>
        <taxon>Cypriniformes</taxon>
        <taxon>Cyprinidae</taxon>
        <taxon>Labeoninae</taxon>
        <taxon>Labeonini</taxon>
        <taxon>Cirrhinus</taxon>
    </lineage>
</organism>
<gene>
    <name evidence="1" type="ORF">M9458_027141</name>
</gene>
<name>A0ABD0PW49_CIRMR</name>
<proteinExistence type="predicted"/>
<dbReference type="PANTHER" id="PTHR10199:SF10">
    <property type="entry name" value="THROMBOSPONDIN-2"/>
    <property type="match status" value="1"/>
</dbReference>
<dbReference type="Gene3D" id="2.10.25.10">
    <property type="entry name" value="Laminin"/>
    <property type="match status" value="1"/>
</dbReference>
<accession>A0ABD0PW49</accession>
<dbReference type="Proteomes" id="UP001529510">
    <property type="component" value="Unassembled WGS sequence"/>
</dbReference>
<feature type="non-terminal residue" evidence="1">
    <location>
        <position position="51"/>
    </location>
</feature>
<evidence type="ECO:0000313" key="1">
    <source>
        <dbReference type="EMBL" id="KAL0178247.1"/>
    </source>
</evidence>
<dbReference type="AlphaFoldDB" id="A0ABD0PW49"/>
<protein>
    <submittedName>
        <fullName evidence="1">Uncharacterized protein</fullName>
    </submittedName>
</protein>
<dbReference type="EMBL" id="JAMKFB020000013">
    <property type="protein sequence ID" value="KAL0178247.1"/>
    <property type="molecule type" value="Genomic_DNA"/>
</dbReference>
<comment type="caution">
    <text evidence="1">The sequence shown here is derived from an EMBL/GenBank/DDBJ whole genome shotgun (WGS) entry which is preliminary data.</text>
</comment>
<sequence>CDIVPDVCFKSGESQRCVNTDPGFHCLPCPPRYKGNQPFGMGVEAAKLNKQ</sequence>
<dbReference type="PANTHER" id="PTHR10199">
    <property type="entry name" value="THROMBOSPONDIN"/>
    <property type="match status" value="1"/>
</dbReference>
<reference evidence="1 2" key="1">
    <citation type="submission" date="2024-05" db="EMBL/GenBank/DDBJ databases">
        <title>Genome sequencing and assembly of Indian major carp, Cirrhinus mrigala (Hamilton, 1822).</title>
        <authorList>
            <person name="Mohindra V."/>
            <person name="Chowdhury L.M."/>
            <person name="Lal K."/>
            <person name="Jena J.K."/>
        </authorList>
    </citation>
    <scope>NUCLEOTIDE SEQUENCE [LARGE SCALE GENOMIC DNA]</scope>
    <source>
        <strain evidence="1">CM1030</strain>
        <tissue evidence="1">Blood</tissue>
    </source>
</reference>